<sequence length="144" mass="15468">MSGNAQAVAAVLVDGGLEHFKGAGEPDRAPEALAGEEPEVVFQVSDDSMLLKHRPPDCKDSPGSTLRLDHDEVRKSSEVVPFEERAVDGAVSGVDQRAHQLVLEWLPPVGGESRENGINEEEERSGEREIGERSSHGVSTSWSG</sequence>
<evidence type="ECO:0000313" key="3">
    <source>
        <dbReference type="Proteomes" id="UP000324897"/>
    </source>
</evidence>
<protein>
    <submittedName>
        <fullName evidence="2">Uncharacterized protein</fullName>
    </submittedName>
</protein>
<feature type="region of interest" description="Disordered" evidence="1">
    <location>
        <begin position="108"/>
        <end position="144"/>
    </location>
</feature>
<feature type="compositionally biased region" description="Basic and acidic residues" evidence="1">
    <location>
        <begin position="125"/>
        <end position="135"/>
    </location>
</feature>
<comment type="caution">
    <text evidence="2">The sequence shown here is derived from an EMBL/GenBank/DDBJ whole genome shotgun (WGS) entry which is preliminary data.</text>
</comment>
<feature type="region of interest" description="Disordered" evidence="1">
    <location>
        <begin position="48"/>
        <end position="67"/>
    </location>
</feature>
<evidence type="ECO:0000313" key="2">
    <source>
        <dbReference type="EMBL" id="TVU23086.1"/>
    </source>
</evidence>
<accession>A0A5J9UHU3</accession>
<organism evidence="2 3">
    <name type="scientific">Eragrostis curvula</name>
    <name type="common">weeping love grass</name>
    <dbReference type="NCBI Taxonomy" id="38414"/>
    <lineage>
        <taxon>Eukaryota</taxon>
        <taxon>Viridiplantae</taxon>
        <taxon>Streptophyta</taxon>
        <taxon>Embryophyta</taxon>
        <taxon>Tracheophyta</taxon>
        <taxon>Spermatophyta</taxon>
        <taxon>Magnoliopsida</taxon>
        <taxon>Liliopsida</taxon>
        <taxon>Poales</taxon>
        <taxon>Poaceae</taxon>
        <taxon>PACMAD clade</taxon>
        <taxon>Chloridoideae</taxon>
        <taxon>Eragrostideae</taxon>
        <taxon>Eragrostidinae</taxon>
        <taxon>Eragrostis</taxon>
    </lineage>
</organism>
<dbReference type="Proteomes" id="UP000324897">
    <property type="component" value="Unassembled WGS sequence"/>
</dbReference>
<gene>
    <name evidence="2" type="ORF">EJB05_32823</name>
</gene>
<keyword evidence="3" id="KW-1185">Reference proteome</keyword>
<evidence type="ECO:0000256" key="1">
    <source>
        <dbReference type="SAM" id="MobiDB-lite"/>
    </source>
</evidence>
<proteinExistence type="predicted"/>
<dbReference type="EMBL" id="RWGY01000026">
    <property type="protein sequence ID" value="TVU23086.1"/>
    <property type="molecule type" value="Genomic_DNA"/>
</dbReference>
<dbReference type="Gramene" id="TVU23086">
    <property type="protein sequence ID" value="TVU23086"/>
    <property type="gene ID" value="EJB05_32823"/>
</dbReference>
<feature type="non-terminal residue" evidence="2">
    <location>
        <position position="1"/>
    </location>
</feature>
<name>A0A5J9UHU3_9POAL</name>
<reference evidence="2 3" key="1">
    <citation type="journal article" date="2019" name="Sci. Rep.">
        <title>A high-quality genome of Eragrostis curvula grass provides insights into Poaceae evolution and supports new strategies to enhance forage quality.</title>
        <authorList>
            <person name="Carballo J."/>
            <person name="Santos B.A.C.M."/>
            <person name="Zappacosta D."/>
            <person name="Garbus I."/>
            <person name="Selva J.P."/>
            <person name="Gallo C.A."/>
            <person name="Diaz A."/>
            <person name="Albertini E."/>
            <person name="Caccamo M."/>
            <person name="Echenique V."/>
        </authorList>
    </citation>
    <scope>NUCLEOTIDE SEQUENCE [LARGE SCALE GENOMIC DNA]</scope>
    <source>
        <strain evidence="3">cv. Victoria</strain>
        <tissue evidence="2">Leaf</tissue>
    </source>
</reference>
<dbReference type="AlphaFoldDB" id="A0A5J9UHU3"/>